<accession>A0ABZ3FPZ9</accession>
<evidence type="ECO:0000313" key="1">
    <source>
        <dbReference type="EMBL" id="XAN08129.1"/>
    </source>
</evidence>
<dbReference type="EMBL" id="CP154795">
    <property type="protein sequence ID" value="XAN08129.1"/>
    <property type="molecule type" value="Genomic_DNA"/>
</dbReference>
<proteinExistence type="predicted"/>
<name>A0ABZ3FPZ9_9ACTN</name>
<dbReference type="PANTHER" id="PTHR34374">
    <property type="entry name" value="LARGE RIBOSOMAL RNA SUBUNIT ACCUMULATION PROTEIN YCED HOMOLOG 1, CHLOROPLASTIC"/>
    <property type="match status" value="1"/>
</dbReference>
<dbReference type="InterPro" id="IPR003772">
    <property type="entry name" value="YceD"/>
</dbReference>
<dbReference type="Pfam" id="PF02620">
    <property type="entry name" value="YceD"/>
    <property type="match status" value="1"/>
</dbReference>
<dbReference type="PANTHER" id="PTHR34374:SF1">
    <property type="entry name" value="LARGE RIBOSOMAL RNA SUBUNIT ACCUMULATION PROTEIN YCED HOMOLOG 1, CHLOROPLASTIC"/>
    <property type="match status" value="1"/>
</dbReference>
<evidence type="ECO:0000313" key="2">
    <source>
        <dbReference type="Proteomes" id="UP001442841"/>
    </source>
</evidence>
<protein>
    <submittedName>
        <fullName evidence="1">YceD family protein</fullName>
    </submittedName>
</protein>
<organism evidence="1 2">
    <name type="scientific">Ammonicoccus fulvus</name>
    <dbReference type="NCBI Taxonomy" id="3138240"/>
    <lineage>
        <taxon>Bacteria</taxon>
        <taxon>Bacillati</taxon>
        <taxon>Actinomycetota</taxon>
        <taxon>Actinomycetes</taxon>
        <taxon>Propionibacteriales</taxon>
        <taxon>Propionibacteriaceae</taxon>
        <taxon>Ammonicoccus</taxon>
    </lineage>
</organism>
<gene>
    <name evidence="1" type="ORF">AADG42_12730</name>
</gene>
<dbReference type="RefSeq" id="WP_425309585.1">
    <property type="nucleotide sequence ID" value="NZ_CP154795.1"/>
</dbReference>
<keyword evidence="2" id="KW-1185">Reference proteome</keyword>
<reference evidence="1 2" key="1">
    <citation type="submission" date="2024-04" db="EMBL/GenBank/DDBJ databases">
        <title>Isolation of an actinomycete strain from pig manure.</title>
        <authorList>
            <person name="Gong T."/>
            <person name="Yu Z."/>
            <person name="An M."/>
            <person name="Wei C."/>
            <person name="Yang W."/>
            <person name="Liu L."/>
        </authorList>
    </citation>
    <scope>NUCLEOTIDE SEQUENCE [LARGE SCALE GENOMIC DNA]</scope>
    <source>
        <strain evidence="1 2">ZF39</strain>
    </source>
</reference>
<dbReference type="Proteomes" id="UP001442841">
    <property type="component" value="Chromosome"/>
</dbReference>
<sequence>MSPSERPLDRRSPLVLDTHDLGRRAGAMKEIVTDVPAPDGMGSDVIGVPPASPIALELRLESVVEGVLVSGTATVTVAGECGRCLEPIEQELVIDVQELYLYPGMEPDDTDASRMEGEALDLEPLIRDEVVLELPFMPLCQEDCAGLCPTCGANLNADPEHTHGDVIDPRWGDLAGWQSAQDN</sequence>